<dbReference type="Pfam" id="PF11182">
    <property type="entry name" value="AlgF"/>
    <property type="match status" value="1"/>
</dbReference>
<dbReference type="RefSeq" id="WP_226954957.1">
    <property type="nucleotide sequence ID" value="NZ_JACDXW010000006.1"/>
</dbReference>
<evidence type="ECO:0000256" key="5">
    <source>
        <dbReference type="ARBA" id="ARBA00022729"/>
    </source>
</evidence>
<comment type="caution">
    <text evidence="9">The sequence shown here is derived from an EMBL/GenBank/DDBJ whole genome shotgun (WGS) entry which is preliminary data.</text>
</comment>
<comment type="subcellular location">
    <subcellularLocation>
        <location evidence="1">Periplasm</location>
    </subcellularLocation>
</comment>
<gene>
    <name evidence="9" type="ORF">H0484_12380</name>
</gene>
<proteinExistence type="inferred from homology"/>
<comment type="pathway">
    <text evidence="2">Glycan biosynthesis; alginate biosynthesis.</text>
</comment>
<evidence type="ECO:0000256" key="2">
    <source>
        <dbReference type="ARBA" id="ARBA00005182"/>
    </source>
</evidence>
<keyword evidence="10" id="KW-1185">Reference proteome</keyword>
<feature type="chain" id="PRO_5045877228" description="Alginate biosynthesis protein AlgF" evidence="8">
    <location>
        <begin position="22"/>
        <end position="224"/>
    </location>
</feature>
<name>A0ABS8CEW6_9BURK</name>
<keyword evidence="6" id="KW-0574">Periplasm</keyword>
<evidence type="ECO:0000256" key="3">
    <source>
        <dbReference type="ARBA" id="ARBA00010033"/>
    </source>
</evidence>
<feature type="signal peptide" evidence="8">
    <location>
        <begin position="1"/>
        <end position="21"/>
    </location>
</feature>
<protein>
    <recommendedName>
        <fullName evidence="4">Alginate biosynthesis protein AlgF</fullName>
    </recommendedName>
</protein>
<keyword evidence="5 8" id="KW-0732">Signal</keyword>
<dbReference type="EMBL" id="JACDXW010000006">
    <property type="protein sequence ID" value="MCB5364543.1"/>
    <property type="molecule type" value="Genomic_DNA"/>
</dbReference>
<comment type="similarity">
    <text evidence="3">Belongs to the AlgF family.</text>
</comment>
<evidence type="ECO:0000313" key="9">
    <source>
        <dbReference type="EMBL" id="MCB5364543.1"/>
    </source>
</evidence>
<dbReference type="Proteomes" id="UP000776983">
    <property type="component" value="Unassembled WGS sequence"/>
</dbReference>
<sequence length="224" mass="23363">MKKFLRVCLLALAAMPVAAVAMDIPLYETGPAEDSAFIRFVNATDAPIEVKAAGAKTTLALSPEQPASNFLPAPAKRALKGELVQATVVVPTETTVEAGEFVTVVALPDAKNGLSALTIRETPDDFNALKASVGLYNLSPSCADATIRAAGRKVVLFGNVPAGQAANRLQINPVPLSVQLFCADQETGAPVSLGTLEAGERYTLFLVPTESGARLIPVVDTVSF</sequence>
<evidence type="ECO:0000256" key="4">
    <source>
        <dbReference type="ARBA" id="ARBA00013964"/>
    </source>
</evidence>
<evidence type="ECO:0000256" key="8">
    <source>
        <dbReference type="SAM" id="SignalP"/>
    </source>
</evidence>
<evidence type="ECO:0000256" key="7">
    <source>
        <dbReference type="ARBA" id="ARBA00022841"/>
    </source>
</evidence>
<evidence type="ECO:0000313" key="10">
    <source>
        <dbReference type="Proteomes" id="UP000776983"/>
    </source>
</evidence>
<dbReference type="InterPro" id="IPR035422">
    <property type="entry name" value="AlgF"/>
</dbReference>
<evidence type="ECO:0000256" key="6">
    <source>
        <dbReference type="ARBA" id="ARBA00022764"/>
    </source>
</evidence>
<accession>A0ABS8CEW6</accession>
<evidence type="ECO:0000256" key="1">
    <source>
        <dbReference type="ARBA" id="ARBA00004418"/>
    </source>
</evidence>
<organism evidence="9 10">
    <name type="scientific">Mesopusillimonas faecipullorum</name>
    <dbReference type="NCBI Taxonomy" id="2755040"/>
    <lineage>
        <taxon>Bacteria</taxon>
        <taxon>Pseudomonadati</taxon>
        <taxon>Pseudomonadota</taxon>
        <taxon>Betaproteobacteria</taxon>
        <taxon>Burkholderiales</taxon>
        <taxon>Alcaligenaceae</taxon>
        <taxon>Mesopusillimonas</taxon>
    </lineage>
</organism>
<keyword evidence="7" id="KW-0016">Alginate biosynthesis</keyword>
<reference evidence="9 10" key="1">
    <citation type="submission" date="2020-07" db="EMBL/GenBank/DDBJ databases">
        <title>Pusillimonas sp. nov., isolated from poultry manure in Taiwan.</title>
        <authorList>
            <person name="Lin S.-Y."/>
            <person name="Tang Y.-S."/>
            <person name="Young C.-C."/>
        </authorList>
    </citation>
    <scope>NUCLEOTIDE SEQUENCE [LARGE SCALE GENOMIC DNA]</scope>
    <source>
        <strain evidence="9 10">CC-YST705</strain>
    </source>
</reference>